<dbReference type="Pfam" id="PF12229">
    <property type="entry name" value="PG_binding_4"/>
    <property type="match status" value="1"/>
</dbReference>
<protein>
    <submittedName>
        <fullName evidence="10">L,D-transpeptidase family protein</fullName>
    </submittedName>
</protein>
<dbReference type="Gene3D" id="2.40.440.10">
    <property type="entry name" value="L,D-transpeptidase catalytic domain-like"/>
    <property type="match status" value="1"/>
</dbReference>
<dbReference type="GO" id="GO:0016740">
    <property type="term" value="F:transferase activity"/>
    <property type="evidence" value="ECO:0007669"/>
    <property type="project" value="UniProtKB-KW"/>
</dbReference>
<feature type="compositionally biased region" description="Low complexity" evidence="7">
    <location>
        <begin position="31"/>
        <end position="50"/>
    </location>
</feature>
<keyword evidence="8" id="KW-1133">Transmembrane helix</keyword>
<evidence type="ECO:0000256" key="4">
    <source>
        <dbReference type="ARBA" id="ARBA00022984"/>
    </source>
</evidence>
<keyword evidence="3 6" id="KW-0133">Cell shape</keyword>
<evidence type="ECO:0000256" key="1">
    <source>
        <dbReference type="ARBA" id="ARBA00004752"/>
    </source>
</evidence>
<keyword evidence="11" id="KW-1185">Reference proteome</keyword>
<evidence type="ECO:0000256" key="5">
    <source>
        <dbReference type="ARBA" id="ARBA00023316"/>
    </source>
</evidence>
<dbReference type="InterPro" id="IPR022029">
    <property type="entry name" value="YoaR-like_PG-bd"/>
</dbReference>
<dbReference type="GO" id="GO:0071972">
    <property type="term" value="F:peptidoglycan L,D-transpeptidase activity"/>
    <property type="evidence" value="ECO:0007669"/>
    <property type="project" value="TreeGrafter"/>
</dbReference>
<evidence type="ECO:0000313" key="11">
    <source>
        <dbReference type="Proteomes" id="UP000503297"/>
    </source>
</evidence>
<feature type="transmembrane region" description="Helical" evidence="8">
    <location>
        <begin position="77"/>
        <end position="104"/>
    </location>
</feature>
<dbReference type="AlphaFoldDB" id="A0A6M8J5F4"/>
<dbReference type="PANTHER" id="PTHR30582">
    <property type="entry name" value="L,D-TRANSPEPTIDASE"/>
    <property type="match status" value="1"/>
</dbReference>
<accession>A0A6M8J5F4</accession>
<keyword evidence="8" id="KW-0812">Transmembrane</keyword>
<dbReference type="RefSeq" id="WP_173163364.1">
    <property type="nucleotide sequence ID" value="NZ_CP053716.1"/>
</dbReference>
<comment type="pathway">
    <text evidence="1 6">Cell wall biogenesis; peptidoglycan biosynthesis.</text>
</comment>
<keyword evidence="5 6" id="KW-0961">Cell wall biogenesis/degradation</keyword>
<dbReference type="PANTHER" id="PTHR30582:SF33">
    <property type="entry name" value="EXPORTED PROTEIN"/>
    <property type="match status" value="1"/>
</dbReference>
<feature type="compositionally biased region" description="Basic and acidic residues" evidence="7">
    <location>
        <begin position="21"/>
        <end position="30"/>
    </location>
</feature>
<feature type="active site" description="Proton donor/acceptor" evidence="6">
    <location>
        <position position="493"/>
    </location>
</feature>
<dbReference type="GO" id="GO:0008360">
    <property type="term" value="P:regulation of cell shape"/>
    <property type="evidence" value="ECO:0007669"/>
    <property type="project" value="UniProtKB-UniRule"/>
</dbReference>
<evidence type="ECO:0000256" key="3">
    <source>
        <dbReference type="ARBA" id="ARBA00022960"/>
    </source>
</evidence>
<dbReference type="InterPro" id="IPR050979">
    <property type="entry name" value="LD-transpeptidase"/>
</dbReference>
<dbReference type="Gene3D" id="3.10.20.800">
    <property type="match status" value="1"/>
</dbReference>
<name>A0A6M8J5F4_9ACTN</name>
<dbReference type="EMBL" id="CP053716">
    <property type="protein sequence ID" value="QKF06719.1"/>
    <property type="molecule type" value="Genomic_DNA"/>
</dbReference>
<dbReference type="SUPFAM" id="SSF143985">
    <property type="entry name" value="L,D-transpeptidase pre-catalytic domain-like"/>
    <property type="match status" value="1"/>
</dbReference>
<dbReference type="KEGG" id="bwa:HLV38_00235"/>
<feature type="region of interest" description="Disordered" evidence="7">
    <location>
        <begin position="1"/>
        <end position="50"/>
    </location>
</feature>
<evidence type="ECO:0000313" key="10">
    <source>
        <dbReference type="EMBL" id="QKF06719.1"/>
    </source>
</evidence>
<keyword evidence="2" id="KW-0808">Transferase</keyword>
<dbReference type="SUPFAM" id="SSF141523">
    <property type="entry name" value="L,D-transpeptidase catalytic domain-like"/>
    <property type="match status" value="1"/>
</dbReference>
<gene>
    <name evidence="10" type="ORF">HLV38_00235</name>
</gene>
<dbReference type="GO" id="GO:0071555">
    <property type="term" value="P:cell wall organization"/>
    <property type="evidence" value="ECO:0007669"/>
    <property type="project" value="UniProtKB-UniRule"/>
</dbReference>
<dbReference type="InterPro" id="IPR005490">
    <property type="entry name" value="LD_TPept_cat_dom"/>
</dbReference>
<evidence type="ECO:0000256" key="6">
    <source>
        <dbReference type="PROSITE-ProRule" id="PRU01373"/>
    </source>
</evidence>
<keyword evidence="4 6" id="KW-0573">Peptidoglycan synthesis</keyword>
<keyword evidence="8" id="KW-0472">Membrane</keyword>
<evidence type="ECO:0000259" key="9">
    <source>
        <dbReference type="PROSITE" id="PS52029"/>
    </source>
</evidence>
<dbReference type="InterPro" id="IPR038063">
    <property type="entry name" value="Transpep_catalytic_dom"/>
</dbReference>
<dbReference type="PROSITE" id="PS52029">
    <property type="entry name" value="LD_TPASE"/>
    <property type="match status" value="1"/>
</dbReference>
<evidence type="ECO:0000256" key="2">
    <source>
        <dbReference type="ARBA" id="ARBA00022679"/>
    </source>
</evidence>
<dbReference type="Proteomes" id="UP000503297">
    <property type="component" value="Chromosome"/>
</dbReference>
<feature type="active site" description="Nucleophile" evidence="6">
    <location>
        <position position="515"/>
    </location>
</feature>
<reference evidence="11" key="1">
    <citation type="submission" date="2020-05" db="EMBL/GenBank/DDBJ databases">
        <title>Novel species in genus Nocardioides.</title>
        <authorList>
            <person name="Zhang G."/>
        </authorList>
    </citation>
    <scope>NUCLEOTIDE SEQUENCE [LARGE SCALE GENOMIC DNA]</scope>
    <source>
        <strain evidence="11">zg-1050</strain>
    </source>
</reference>
<dbReference type="GO" id="GO:0005576">
    <property type="term" value="C:extracellular region"/>
    <property type="evidence" value="ECO:0007669"/>
    <property type="project" value="TreeGrafter"/>
</dbReference>
<evidence type="ECO:0000256" key="8">
    <source>
        <dbReference type="SAM" id="Phobius"/>
    </source>
</evidence>
<dbReference type="GO" id="GO:0018104">
    <property type="term" value="P:peptidoglycan-protein cross-linking"/>
    <property type="evidence" value="ECO:0007669"/>
    <property type="project" value="TreeGrafter"/>
</dbReference>
<dbReference type="UniPathway" id="UPA00219"/>
<sequence length="540" mass="57110">MKRGKHARHAKEADVTAMPDAPRELGRDSAEPASPAAEPAGSHGAHAADSAADAALMNPVDVSAALAARRKRSGARVAALVMGALAGIVAVAYLAGAVAFWHWFPPGTTLGPLDVSLKSPDEAARIIDAGASRYTVKVTGGGFSYQADSALIGAQIDAAALVARMHERLNPFAWPMLLAKPHHDMSDLLTASYNASGLSDSVTKAVEAFNEKAQAPVSAQVAYDSATSSFQVRKERFGTALNVDAVLELVDHAIVSMQPVARITEGQLQAPAVSADDERVSSARDEANAMLRADVRVTIDGDEVARVNADKVAAWVSIDDDYQVSLDEDGLRSDMEAAFAPYNTVGATRTYTRPDGRTFTVSGGVYGWSVDSDKAVEDVLAAVREGSVTEVAVGFASKGAQPSVNGGPDWGDRYVDVDLGAQHATFYDGGRVIWESDIVSGEPDGVHYTPTGVWWTNRKASPTTLNGYEGDKKIYSTEVSYWMPFQGNAIGFHDAPWQAAFGGTRYRDGFGSHGCVNLPPAAARDLYAVLQEGDCVVVHG</sequence>
<dbReference type="Pfam" id="PF03734">
    <property type="entry name" value="YkuD"/>
    <property type="match status" value="1"/>
</dbReference>
<dbReference type="InterPro" id="IPR038054">
    <property type="entry name" value="LD_TPept-like_central_sf"/>
</dbReference>
<dbReference type="CDD" id="cd16913">
    <property type="entry name" value="YkuD_like"/>
    <property type="match status" value="1"/>
</dbReference>
<evidence type="ECO:0000256" key="7">
    <source>
        <dbReference type="SAM" id="MobiDB-lite"/>
    </source>
</evidence>
<organism evidence="10 11">
    <name type="scientific">Berryella wangjianweii</name>
    <dbReference type="NCBI Taxonomy" id="2734634"/>
    <lineage>
        <taxon>Bacteria</taxon>
        <taxon>Bacillati</taxon>
        <taxon>Actinomycetota</taxon>
        <taxon>Coriobacteriia</taxon>
        <taxon>Eggerthellales</taxon>
        <taxon>Eggerthellaceae</taxon>
        <taxon>Berryella</taxon>
    </lineage>
</organism>
<proteinExistence type="predicted"/>
<feature type="domain" description="L,D-TPase catalytic" evidence="9">
    <location>
        <begin position="413"/>
        <end position="539"/>
    </location>
</feature>